<sequence length="61" mass="6943">MERRHNMERLQNSAQFCPSRRHVCRESPGNLIVTVVTGRDVVTDEQPTSHPDLLPLTDSSQ</sequence>
<dbReference type="EMBL" id="VSRR010032482">
    <property type="protein sequence ID" value="MPC71199.1"/>
    <property type="molecule type" value="Genomic_DNA"/>
</dbReference>
<evidence type="ECO:0000313" key="2">
    <source>
        <dbReference type="EMBL" id="MPC71199.1"/>
    </source>
</evidence>
<name>A0A5B7HN86_PORTR</name>
<accession>A0A5B7HN86</accession>
<feature type="region of interest" description="Disordered" evidence="1">
    <location>
        <begin position="42"/>
        <end position="61"/>
    </location>
</feature>
<proteinExistence type="predicted"/>
<gene>
    <name evidence="2" type="ORF">E2C01_065470</name>
</gene>
<comment type="caution">
    <text evidence="2">The sequence shown here is derived from an EMBL/GenBank/DDBJ whole genome shotgun (WGS) entry which is preliminary data.</text>
</comment>
<evidence type="ECO:0000313" key="3">
    <source>
        <dbReference type="Proteomes" id="UP000324222"/>
    </source>
</evidence>
<reference evidence="2 3" key="1">
    <citation type="submission" date="2019-05" db="EMBL/GenBank/DDBJ databases">
        <title>Another draft genome of Portunus trituberculatus and its Hox gene families provides insights of decapod evolution.</title>
        <authorList>
            <person name="Jeong J.-H."/>
            <person name="Song I."/>
            <person name="Kim S."/>
            <person name="Choi T."/>
            <person name="Kim D."/>
            <person name="Ryu S."/>
            <person name="Kim W."/>
        </authorList>
    </citation>
    <scope>NUCLEOTIDE SEQUENCE [LARGE SCALE GENOMIC DNA]</scope>
    <source>
        <tissue evidence="2">Muscle</tissue>
    </source>
</reference>
<protein>
    <submittedName>
        <fullName evidence="2">Uncharacterized protein</fullName>
    </submittedName>
</protein>
<dbReference type="AlphaFoldDB" id="A0A5B7HN86"/>
<organism evidence="2 3">
    <name type="scientific">Portunus trituberculatus</name>
    <name type="common">Swimming crab</name>
    <name type="synonym">Neptunus trituberculatus</name>
    <dbReference type="NCBI Taxonomy" id="210409"/>
    <lineage>
        <taxon>Eukaryota</taxon>
        <taxon>Metazoa</taxon>
        <taxon>Ecdysozoa</taxon>
        <taxon>Arthropoda</taxon>
        <taxon>Crustacea</taxon>
        <taxon>Multicrustacea</taxon>
        <taxon>Malacostraca</taxon>
        <taxon>Eumalacostraca</taxon>
        <taxon>Eucarida</taxon>
        <taxon>Decapoda</taxon>
        <taxon>Pleocyemata</taxon>
        <taxon>Brachyura</taxon>
        <taxon>Eubrachyura</taxon>
        <taxon>Portunoidea</taxon>
        <taxon>Portunidae</taxon>
        <taxon>Portuninae</taxon>
        <taxon>Portunus</taxon>
    </lineage>
</organism>
<keyword evidence="3" id="KW-1185">Reference proteome</keyword>
<evidence type="ECO:0000256" key="1">
    <source>
        <dbReference type="SAM" id="MobiDB-lite"/>
    </source>
</evidence>
<dbReference type="Proteomes" id="UP000324222">
    <property type="component" value="Unassembled WGS sequence"/>
</dbReference>